<dbReference type="Proteomes" id="UP000319342">
    <property type="component" value="Chromosome"/>
</dbReference>
<protein>
    <submittedName>
        <fullName evidence="4">4-hydroxythreonine-4-phosphate dehydrogenase</fullName>
        <ecNumber evidence="4">1.1.1.262</ecNumber>
    </submittedName>
</protein>
<evidence type="ECO:0000313" key="4">
    <source>
        <dbReference type="EMBL" id="QDU83730.1"/>
    </source>
</evidence>
<keyword evidence="3" id="KW-0520">NAD</keyword>
<keyword evidence="5" id="KW-1185">Reference proteome</keyword>
<dbReference type="GO" id="GO:0051287">
    <property type="term" value="F:NAD binding"/>
    <property type="evidence" value="ECO:0007669"/>
    <property type="project" value="InterPro"/>
</dbReference>
<dbReference type="Pfam" id="PF04166">
    <property type="entry name" value="PdxA"/>
    <property type="match status" value="1"/>
</dbReference>
<dbReference type="OrthoDB" id="9801783at2"/>
<organism evidence="4 5">
    <name type="scientific">Rohdeia mirabilis</name>
    <dbReference type="NCBI Taxonomy" id="2528008"/>
    <lineage>
        <taxon>Bacteria</taxon>
        <taxon>Pseudomonadati</taxon>
        <taxon>Planctomycetota</taxon>
        <taxon>Planctomycetia</taxon>
        <taxon>Planctomycetia incertae sedis</taxon>
        <taxon>Rohdeia</taxon>
    </lineage>
</organism>
<evidence type="ECO:0000256" key="3">
    <source>
        <dbReference type="ARBA" id="ARBA00023027"/>
    </source>
</evidence>
<evidence type="ECO:0000256" key="2">
    <source>
        <dbReference type="ARBA" id="ARBA00023002"/>
    </source>
</evidence>
<sequence>MPFVDSTRPRLALTVGDPAGIGPEIVRAALDDPRSTADCDLVAIGPASARPDGVPTWDGRDGLQLNTLRGAMWLETPCDDDALEVGKVSATGGAAALAALRAATDRCLAGALDGMVNAPVSKEALHLAGEKVEGQTELLGRWSKAPRMQMLAISGPLRVLLLSRHMPLRDALDLITTERVLEHLSILHDGLCELGFERPHLGLAGLNPHAGENGLLGTEDRDVLVPAAEAARAKGLDVTGPLSPDSIFVRGSKGEFDGILALYHDQAFIPTKLLRPDGGMTVLVGMPFVRVSPAHGTAMDVAGKGIARPDNLIESIVQAAEWASLRRARRMRQRTV</sequence>
<dbReference type="EMBL" id="CP036290">
    <property type="protein sequence ID" value="QDU83730.1"/>
    <property type="molecule type" value="Genomic_DNA"/>
</dbReference>
<keyword evidence="1" id="KW-0479">Metal-binding</keyword>
<accession>A0A518CWZ0</accession>
<dbReference type="GO" id="GO:0050570">
    <property type="term" value="F:4-hydroxythreonine-4-phosphate dehydrogenase activity"/>
    <property type="evidence" value="ECO:0007669"/>
    <property type="project" value="UniProtKB-EC"/>
</dbReference>
<keyword evidence="2 4" id="KW-0560">Oxidoreductase</keyword>
<evidence type="ECO:0000256" key="1">
    <source>
        <dbReference type="ARBA" id="ARBA00022723"/>
    </source>
</evidence>
<dbReference type="RefSeq" id="WP_145183953.1">
    <property type="nucleotide sequence ID" value="NZ_CP036290.1"/>
</dbReference>
<evidence type="ECO:0000313" key="5">
    <source>
        <dbReference type="Proteomes" id="UP000319342"/>
    </source>
</evidence>
<dbReference type="PANTHER" id="PTHR30004:SF6">
    <property type="entry name" value="D-THREONATE 4-PHOSPHATE DEHYDROGENASE"/>
    <property type="match status" value="1"/>
</dbReference>
<dbReference type="PANTHER" id="PTHR30004">
    <property type="entry name" value="4-HYDROXYTHREONINE-4-PHOSPHATE DEHYDROGENASE"/>
    <property type="match status" value="1"/>
</dbReference>
<reference evidence="4 5" key="1">
    <citation type="submission" date="2019-02" db="EMBL/GenBank/DDBJ databases">
        <title>Deep-cultivation of Planctomycetes and their phenomic and genomic characterization uncovers novel biology.</title>
        <authorList>
            <person name="Wiegand S."/>
            <person name="Jogler M."/>
            <person name="Boedeker C."/>
            <person name="Pinto D."/>
            <person name="Vollmers J."/>
            <person name="Rivas-Marin E."/>
            <person name="Kohn T."/>
            <person name="Peeters S.H."/>
            <person name="Heuer A."/>
            <person name="Rast P."/>
            <person name="Oberbeckmann S."/>
            <person name="Bunk B."/>
            <person name="Jeske O."/>
            <person name="Meyerdierks A."/>
            <person name="Storesund J.E."/>
            <person name="Kallscheuer N."/>
            <person name="Luecker S."/>
            <person name="Lage O.M."/>
            <person name="Pohl T."/>
            <person name="Merkel B.J."/>
            <person name="Hornburger P."/>
            <person name="Mueller R.-W."/>
            <person name="Bruemmer F."/>
            <person name="Labrenz M."/>
            <person name="Spormann A.M."/>
            <person name="Op den Camp H."/>
            <person name="Overmann J."/>
            <person name="Amann R."/>
            <person name="Jetten M.S.M."/>
            <person name="Mascher T."/>
            <person name="Medema M.H."/>
            <person name="Devos D.P."/>
            <person name="Kaster A.-K."/>
            <person name="Ovreas L."/>
            <person name="Rohde M."/>
            <person name="Galperin M.Y."/>
            <person name="Jogler C."/>
        </authorList>
    </citation>
    <scope>NUCLEOTIDE SEQUENCE [LARGE SCALE GENOMIC DNA]</scope>
    <source>
        <strain evidence="4 5">Pla163</strain>
    </source>
</reference>
<name>A0A518CWZ0_9BACT</name>
<dbReference type="SUPFAM" id="SSF53659">
    <property type="entry name" value="Isocitrate/Isopropylmalate dehydrogenase-like"/>
    <property type="match status" value="1"/>
</dbReference>
<gene>
    <name evidence="4" type="primary">pdxA</name>
    <name evidence="4" type="ORF">Pla163_08310</name>
</gene>
<dbReference type="GO" id="GO:0046872">
    <property type="term" value="F:metal ion binding"/>
    <property type="evidence" value="ECO:0007669"/>
    <property type="project" value="UniProtKB-KW"/>
</dbReference>
<dbReference type="AlphaFoldDB" id="A0A518CWZ0"/>
<dbReference type="InterPro" id="IPR005255">
    <property type="entry name" value="PdxA_fam"/>
</dbReference>
<dbReference type="Gene3D" id="3.40.718.10">
    <property type="entry name" value="Isopropylmalate Dehydrogenase"/>
    <property type="match status" value="1"/>
</dbReference>
<dbReference type="EC" id="1.1.1.262" evidence="4"/>
<proteinExistence type="predicted"/>